<accession>A0A8H5NJ76</accession>
<dbReference type="OrthoDB" id="2735833at2759"/>
<dbReference type="Proteomes" id="UP000582016">
    <property type="component" value="Unassembled WGS sequence"/>
</dbReference>
<dbReference type="AlphaFoldDB" id="A0A8H5NJ76"/>
<gene>
    <name evidence="1" type="ORF">FPHYL_2801</name>
</gene>
<dbReference type="EMBL" id="JAAOAQ010000084">
    <property type="protein sequence ID" value="KAF5568417.1"/>
    <property type="molecule type" value="Genomic_DNA"/>
</dbReference>
<evidence type="ECO:0000313" key="1">
    <source>
        <dbReference type="EMBL" id="KAF5568417.1"/>
    </source>
</evidence>
<protein>
    <submittedName>
        <fullName evidence="1">Uncharacterized protein</fullName>
    </submittedName>
</protein>
<sequence>MAAANATSLLTNVFGQKTDIGKIVQNFDFSQINIRDSKSDDYLHTDLAPSFGKDGQDLKESMRAIDDRLKIMVAATMMILSRQNDKSWDAVVRAMMQNEISMPDGEEVARYDTLVKNSLNDFKFDGGADASIVREVQTWFNRLVSDPDVLSGTKIDVNVLANIVARTGATVDSFESFFAKDEHHEQTLVDIGVLRFPDIDHPYFKLYRIKLVAWSDSRRIMFHSEDKNGITGEYNCRVFRPRASVIDGLTQTAHTKAVATFDAMFS</sequence>
<evidence type="ECO:0000313" key="2">
    <source>
        <dbReference type="Proteomes" id="UP000582016"/>
    </source>
</evidence>
<keyword evidence="2" id="KW-1185">Reference proteome</keyword>
<comment type="caution">
    <text evidence="1">The sequence shown here is derived from an EMBL/GenBank/DDBJ whole genome shotgun (WGS) entry which is preliminary data.</text>
</comment>
<reference evidence="1 2" key="1">
    <citation type="submission" date="2020-05" db="EMBL/GenBank/DDBJ databases">
        <title>Identification and distribution of gene clusters putatively required for synthesis of sphingolipid metabolism inhibitors in phylogenetically diverse species of the filamentous fungus Fusarium.</title>
        <authorList>
            <person name="Kim H.-S."/>
            <person name="Busman M."/>
            <person name="Brown D.W."/>
            <person name="Divon H."/>
            <person name="Uhlig S."/>
            <person name="Proctor R.H."/>
        </authorList>
    </citation>
    <scope>NUCLEOTIDE SEQUENCE [LARGE SCALE GENOMIC DNA]</scope>
    <source>
        <strain evidence="1 2">NRRL 13617</strain>
    </source>
</reference>
<proteinExistence type="predicted"/>
<organism evidence="1 2">
    <name type="scientific">Fusarium phyllophilum</name>
    <dbReference type="NCBI Taxonomy" id="47803"/>
    <lineage>
        <taxon>Eukaryota</taxon>
        <taxon>Fungi</taxon>
        <taxon>Dikarya</taxon>
        <taxon>Ascomycota</taxon>
        <taxon>Pezizomycotina</taxon>
        <taxon>Sordariomycetes</taxon>
        <taxon>Hypocreomycetidae</taxon>
        <taxon>Hypocreales</taxon>
        <taxon>Nectriaceae</taxon>
        <taxon>Fusarium</taxon>
        <taxon>Fusarium fujikuroi species complex</taxon>
    </lineage>
</organism>
<name>A0A8H5NJ76_9HYPO</name>